<sequence>MIYLLFCLCLFLTYCAEIDVNTFSNYIEVSQEHVHIEWLLDLDQQYINATSQQIFRVNSNKLEKIDLDIYQLDIIVVYLPSSGNILKHNVINQGDQSLLQGDILQIKLDRVYTRGEYIKLNIRYNLDSKGARALGFLRKEQTYSKQVPYLFSQCEDNNCRSMIPLQDTPSVKIYFTASVLVKDARINVFMTGNKLQAMKFKLLNNYDNLQALTLYQFELDIKIPAYLIGIIAGEVVEKSTGNQTYVIAEPHFIDDYAQELSDLPIYMNEMQKYIGPYIWGDYKIVILPASFPFGGMEHPLLTFASPTIIVGDKSGVSTAIHEIAHSWVGNTVTGRNWANFWINEGFCVFLERKILSRLNGLDSVKLDAINGNSSAYTSMQTFGLDNSFSSMHPNTKNRNPDEATSRVPYEKGYQLLTYLETLIKEDPFQSFLRDYIQHFKFQSIDEDQLYQFLLNWVRTNKGDDAQKIITDIQTIWKDWVYKPGLSPIQIDVQTPLFTNANNLAKAWIDGQGQVPEQADDFLQYKPNQKSVFLQYLIDNSELVQKTVLATMDQKYVLTFYKDQKIAYKWYRLVLLVEYKEALEGVHDFVSKVGVSSYLKVLYDLLGYHYNEEAYAWFDENKTFYHPVVVQAIEKILQKYPKKIILE</sequence>
<evidence type="ECO:0000256" key="1">
    <source>
        <dbReference type="ARBA" id="ARBA00010136"/>
    </source>
</evidence>
<feature type="signal peptide" evidence="9">
    <location>
        <begin position="1"/>
        <end position="15"/>
    </location>
</feature>
<evidence type="ECO:0000256" key="3">
    <source>
        <dbReference type="ARBA" id="ARBA00022723"/>
    </source>
</evidence>
<reference evidence="11" key="1">
    <citation type="submission" date="2021-01" db="EMBL/GenBank/DDBJ databases">
        <authorList>
            <consortium name="Genoscope - CEA"/>
            <person name="William W."/>
        </authorList>
    </citation>
    <scope>NUCLEOTIDE SEQUENCE</scope>
</reference>
<dbReference type="GO" id="GO:0006508">
    <property type="term" value="P:proteolysis"/>
    <property type="evidence" value="ECO:0007669"/>
    <property type="project" value="UniProtKB-KW"/>
</dbReference>
<dbReference type="CDD" id="cd09599">
    <property type="entry name" value="M1_LTA4H"/>
    <property type="match status" value="1"/>
</dbReference>
<feature type="binding site" evidence="8">
    <location>
        <position position="321"/>
    </location>
    <ligand>
        <name>Zn(2+)</name>
        <dbReference type="ChEBI" id="CHEBI:29105"/>
        <note>catalytic</note>
    </ligand>
</feature>
<dbReference type="SMART" id="SM01263">
    <property type="entry name" value="Leuk-A4-hydro_C"/>
    <property type="match status" value="1"/>
</dbReference>
<dbReference type="Pfam" id="PF01433">
    <property type="entry name" value="Peptidase_M1"/>
    <property type="match status" value="1"/>
</dbReference>
<dbReference type="AlphaFoldDB" id="A0A8S1NLM5"/>
<comment type="cofactor">
    <cofactor evidence="8">
        <name>Zn(2+)</name>
        <dbReference type="ChEBI" id="CHEBI:29105"/>
    </cofactor>
    <text evidence="8">Binds 1 zinc ion per subunit.</text>
</comment>
<evidence type="ECO:0000256" key="2">
    <source>
        <dbReference type="ARBA" id="ARBA00022670"/>
    </source>
</evidence>
<dbReference type="GO" id="GO:0008237">
    <property type="term" value="F:metallopeptidase activity"/>
    <property type="evidence" value="ECO:0007669"/>
    <property type="project" value="UniProtKB-KW"/>
</dbReference>
<dbReference type="InterPro" id="IPR034015">
    <property type="entry name" value="M1_LTA4H"/>
</dbReference>
<accession>A0A8S1NLM5</accession>
<feature type="chain" id="PRO_5035843949" description="Peptidase M1 leukotriene A4 hydrolase/aminopeptidase C-terminal domain-containing protein" evidence="9">
    <location>
        <begin position="16"/>
        <end position="646"/>
    </location>
</feature>
<dbReference type="InterPro" id="IPR049980">
    <property type="entry name" value="LTA4H_cat"/>
</dbReference>
<dbReference type="Pfam" id="PF17900">
    <property type="entry name" value="Peptidase_M1_N"/>
    <property type="match status" value="1"/>
</dbReference>
<evidence type="ECO:0000313" key="11">
    <source>
        <dbReference type="EMBL" id="CAD8094177.1"/>
    </source>
</evidence>
<dbReference type="InterPro" id="IPR045357">
    <property type="entry name" value="Aminopeptidase_N-like_N"/>
</dbReference>
<dbReference type="Pfam" id="PF09127">
    <property type="entry name" value="Leuk-A4-hydro_C"/>
    <property type="match status" value="1"/>
</dbReference>
<feature type="active site" description="Proton donor" evidence="7">
    <location>
        <position position="409"/>
    </location>
</feature>
<keyword evidence="2" id="KW-0645">Protease</keyword>
<evidence type="ECO:0000259" key="10">
    <source>
        <dbReference type="SMART" id="SM01263"/>
    </source>
</evidence>
<dbReference type="OrthoDB" id="10031169at2759"/>
<organism evidence="11 12">
    <name type="scientific">Paramecium sonneborni</name>
    <dbReference type="NCBI Taxonomy" id="65129"/>
    <lineage>
        <taxon>Eukaryota</taxon>
        <taxon>Sar</taxon>
        <taxon>Alveolata</taxon>
        <taxon>Ciliophora</taxon>
        <taxon>Intramacronucleata</taxon>
        <taxon>Oligohymenophorea</taxon>
        <taxon>Peniculida</taxon>
        <taxon>Parameciidae</taxon>
        <taxon>Paramecium</taxon>
    </lineage>
</organism>
<keyword evidence="6" id="KW-0482">Metalloprotease</keyword>
<evidence type="ECO:0000256" key="7">
    <source>
        <dbReference type="PIRSR" id="PIRSR634015-1"/>
    </source>
</evidence>
<dbReference type="GO" id="GO:0008270">
    <property type="term" value="F:zinc ion binding"/>
    <property type="evidence" value="ECO:0007669"/>
    <property type="project" value="InterPro"/>
</dbReference>
<evidence type="ECO:0000256" key="4">
    <source>
        <dbReference type="ARBA" id="ARBA00022801"/>
    </source>
</evidence>
<feature type="domain" description="Peptidase M1 leukotriene A4 hydrolase/aminopeptidase C-terminal" evidence="10">
    <location>
        <begin position="498"/>
        <end position="636"/>
    </location>
</feature>
<feature type="binding site" evidence="8">
    <location>
        <position position="344"/>
    </location>
    <ligand>
        <name>Zn(2+)</name>
        <dbReference type="ChEBI" id="CHEBI:29105"/>
        <note>catalytic</note>
    </ligand>
</feature>
<keyword evidence="12" id="KW-1185">Reference proteome</keyword>
<proteinExistence type="inferred from homology"/>
<dbReference type="Proteomes" id="UP000692954">
    <property type="component" value="Unassembled WGS sequence"/>
</dbReference>
<evidence type="ECO:0000256" key="9">
    <source>
        <dbReference type="SAM" id="SignalP"/>
    </source>
</evidence>
<evidence type="ECO:0000256" key="6">
    <source>
        <dbReference type="ARBA" id="ARBA00023049"/>
    </source>
</evidence>
<dbReference type="InterPro" id="IPR015211">
    <property type="entry name" value="Peptidase_M1_C"/>
</dbReference>
<evidence type="ECO:0000256" key="5">
    <source>
        <dbReference type="ARBA" id="ARBA00022833"/>
    </source>
</evidence>
<keyword evidence="3 8" id="KW-0479">Metal-binding</keyword>
<keyword evidence="4" id="KW-0378">Hydrolase</keyword>
<evidence type="ECO:0000313" key="12">
    <source>
        <dbReference type="Proteomes" id="UP000692954"/>
    </source>
</evidence>
<dbReference type="GO" id="GO:0005829">
    <property type="term" value="C:cytosol"/>
    <property type="evidence" value="ECO:0007669"/>
    <property type="project" value="TreeGrafter"/>
</dbReference>
<keyword evidence="9" id="KW-0732">Signal</keyword>
<gene>
    <name evidence="11" type="ORF">PSON_ATCC_30995.1.T0620052</name>
</gene>
<comment type="similarity">
    <text evidence="1">Belongs to the peptidase M1 family.</text>
</comment>
<dbReference type="PANTHER" id="PTHR45726">
    <property type="entry name" value="LEUKOTRIENE A-4 HYDROLASE"/>
    <property type="match status" value="1"/>
</dbReference>
<feature type="binding site" evidence="8">
    <location>
        <position position="325"/>
    </location>
    <ligand>
        <name>Zn(2+)</name>
        <dbReference type="ChEBI" id="CHEBI:29105"/>
        <note>catalytic</note>
    </ligand>
</feature>
<name>A0A8S1NLM5_9CILI</name>
<dbReference type="InterPro" id="IPR014782">
    <property type="entry name" value="Peptidase_M1_dom"/>
</dbReference>
<dbReference type="FunFam" id="3.30.2010.30:FF:000001">
    <property type="entry name" value="Leukotriene A(4) hydrolase"/>
    <property type="match status" value="1"/>
</dbReference>
<evidence type="ECO:0000256" key="8">
    <source>
        <dbReference type="PIRSR" id="PIRSR634015-3"/>
    </source>
</evidence>
<comment type="caution">
    <text evidence="11">The sequence shown here is derived from an EMBL/GenBank/DDBJ whole genome shotgun (WGS) entry which is preliminary data.</text>
</comment>
<keyword evidence="5 8" id="KW-0862">Zinc</keyword>
<dbReference type="EMBL" id="CAJJDN010000062">
    <property type="protein sequence ID" value="CAD8094177.1"/>
    <property type="molecule type" value="Genomic_DNA"/>
</dbReference>
<dbReference type="PANTHER" id="PTHR45726:SF3">
    <property type="entry name" value="LEUKOTRIENE A-4 HYDROLASE"/>
    <property type="match status" value="1"/>
</dbReference>
<protein>
    <recommendedName>
        <fullName evidence="10">Peptidase M1 leukotriene A4 hydrolase/aminopeptidase C-terminal domain-containing protein</fullName>
    </recommendedName>
</protein>
<feature type="active site" description="Proton acceptor" evidence="7">
    <location>
        <position position="322"/>
    </location>
</feature>